<dbReference type="Proteomes" id="UP000298061">
    <property type="component" value="Unassembled WGS sequence"/>
</dbReference>
<accession>A0A4Z0A282</accession>
<dbReference type="OrthoDB" id="3365698at2759"/>
<name>A0A4Z0A282_9AGAM</name>
<protein>
    <recommendedName>
        <fullName evidence="1">F-box domain-containing protein</fullName>
    </recommendedName>
</protein>
<gene>
    <name evidence="2" type="ORF">EWM64_g3455</name>
</gene>
<dbReference type="Gene3D" id="1.20.1280.50">
    <property type="match status" value="1"/>
</dbReference>
<evidence type="ECO:0000313" key="2">
    <source>
        <dbReference type="EMBL" id="TFY80560.1"/>
    </source>
</evidence>
<dbReference type="InterPro" id="IPR032675">
    <property type="entry name" value="LRR_dom_sf"/>
</dbReference>
<feature type="domain" description="F-box" evidence="1">
    <location>
        <begin position="39"/>
        <end position="94"/>
    </location>
</feature>
<dbReference type="Gene3D" id="3.80.10.10">
    <property type="entry name" value="Ribonuclease Inhibitor"/>
    <property type="match status" value="1"/>
</dbReference>
<reference evidence="2 3" key="1">
    <citation type="submission" date="2019-02" db="EMBL/GenBank/DDBJ databases">
        <title>Genome sequencing of the rare red list fungi Hericium alpestre (H. flagellum).</title>
        <authorList>
            <person name="Buettner E."/>
            <person name="Kellner H."/>
        </authorList>
    </citation>
    <scope>NUCLEOTIDE SEQUENCE [LARGE SCALE GENOMIC DNA]</scope>
    <source>
        <strain evidence="2 3">DSM 108284</strain>
    </source>
</reference>
<dbReference type="Pfam" id="PF12937">
    <property type="entry name" value="F-box-like"/>
    <property type="match status" value="1"/>
</dbReference>
<dbReference type="AlphaFoldDB" id="A0A4Z0A282"/>
<proteinExistence type="predicted"/>
<sequence length="502" mass="55366">MEVNIETKIHPFTSGLDETPEQEPELAFFPRNKNALPPISRLPKEILGHIFSPLRDDDGSSPFRAGCPDWIAVTHVCSEWRAFGLGYALLWNSIVDQLSDTWIMAFVQRSSGAPLDVNLKCWRHSGQVVDSLFAEAGRWRCIDFNVGEQEVHLSHLLDGLAKAPEAPHLESFSLHSYIYDSFDGPIDNSKIPFPPSAFNGSTSGLRQLRLEEPLYPVPGSPLLSSLTSLDCPGSLTQDSILALLASSPNLVYLRILPQIPVHVITIPIELTSPFATRPVRLSDLQTLSIDSRLSRTFLGLLQNLQLPSLQHLSFDCTLEELSDDTLMALSTHVHTTQRNAGPIGLLSLCSFEWGAVALTAWSSAQVEAASASKSRLDAFVVHESGFEPLIHLEQESLYSLYPGFASMLQVLQLSGNSIRELRVNRASSNTRAQWHAAFHSFDAVEVLEYHESMEKYPILKAATPDGTMPRSLSAAEKARVLWRGFGAVVGLGKEQKGCRMSS</sequence>
<dbReference type="InterPro" id="IPR001810">
    <property type="entry name" value="F-box_dom"/>
</dbReference>
<comment type="caution">
    <text evidence="2">The sequence shown here is derived from an EMBL/GenBank/DDBJ whole genome shotgun (WGS) entry which is preliminary data.</text>
</comment>
<organism evidence="2 3">
    <name type="scientific">Hericium alpestre</name>
    <dbReference type="NCBI Taxonomy" id="135208"/>
    <lineage>
        <taxon>Eukaryota</taxon>
        <taxon>Fungi</taxon>
        <taxon>Dikarya</taxon>
        <taxon>Basidiomycota</taxon>
        <taxon>Agaricomycotina</taxon>
        <taxon>Agaricomycetes</taxon>
        <taxon>Russulales</taxon>
        <taxon>Hericiaceae</taxon>
        <taxon>Hericium</taxon>
    </lineage>
</organism>
<keyword evidence="3" id="KW-1185">Reference proteome</keyword>
<evidence type="ECO:0000259" key="1">
    <source>
        <dbReference type="Pfam" id="PF12937"/>
    </source>
</evidence>
<dbReference type="EMBL" id="SFCI01000322">
    <property type="protein sequence ID" value="TFY80560.1"/>
    <property type="molecule type" value="Genomic_DNA"/>
</dbReference>
<evidence type="ECO:0000313" key="3">
    <source>
        <dbReference type="Proteomes" id="UP000298061"/>
    </source>
</evidence>